<dbReference type="EMBL" id="REGN01002163">
    <property type="protein sequence ID" value="RNA29798.1"/>
    <property type="molecule type" value="Genomic_DNA"/>
</dbReference>
<reference evidence="1 2" key="1">
    <citation type="journal article" date="2018" name="Sci. Rep.">
        <title>Genomic signatures of local adaptation to the degree of environmental predictability in rotifers.</title>
        <authorList>
            <person name="Franch-Gras L."/>
            <person name="Hahn C."/>
            <person name="Garcia-Roger E.M."/>
            <person name="Carmona M.J."/>
            <person name="Serra M."/>
            <person name="Gomez A."/>
        </authorList>
    </citation>
    <scope>NUCLEOTIDE SEQUENCE [LARGE SCALE GENOMIC DNA]</scope>
    <source>
        <strain evidence="1">HYR1</strain>
    </source>
</reference>
<evidence type="ECO:0000313" key="1">
    <source>
        <dbReference type="EMBL" id="RNA29798.1"/>
    </source>
</evidence>
<evidence type="ECO:0000313" key="2">
    <source>
        <dbReference type="Proteomes" id="UP000276133"/>
    </source>
</evidence>
<dbReference type="Proteomes" id="UP000276133">
    <property type="component" value="Unassembled WGS sequence"/>
</dbReference>
<gene>
    <name evidence="1" type="ORF">BpHYR1_020269</name>
</gene>
<name>A0A3M7S2D7_BRAPC</name>
<sequence>MKKVIRSSANRIGLVRYGALDITVEIRLYTQILSDEKVLDIKKIGIKKYKSYVLQWKLKKYFEEVEDLLFKFNIKQTKKIFQLVSIHIFSNINEILIKILF</sequence>
<protein>
    <submittedName>
        <fullName evidence="1">Uncharacterized protein</fullName>
    </submittedName>
</protein>
<accession>A0A3M7S2D7</accession>
<comment type="caution">
    <text evidence="1">The sequence shown here is derived from an EMBL/GenBank/DDBJ whole genome shotgun (WGS) entry which is preliminary data.</text>
</comment>
<keyword evidence="2" id="KW-1185">Reference proteome</keyword>
<proteinExistence type="predicted"/>
<dbReference type="AlphaFoldDB" id="A0A3M7S2D7"/>
<organism evidence="1 2">
    <name type="scientific">Brachionus plicatilis</name>
    <name type="common">Marine rotifer</name>
    <name type="synonym">Brachionus muelleri</name>
    <dbReference type="NCBI Taxonomy" id="10195"/>
    <lineage>
        <taxon>Eukaryota</taxon>
        <taxon>Metazoa</taxon>
        <taxon>Spiralia</taxon>
        <taxon>Gnathifera</taxon>
        <taxon>Rotifera</taxon>
        <taxon>Eurotatoria</taxon>
        <taxon>Monogononta</taxon>
        <taxon>Pseudotrocha</taxon>
        <taxon>Ploima</taxon>
        <taxon>Brachionidae</taxon>
        <taxon>Brachionus</taxon>
    </lineage>
</organism>